<dbReference type="EC" id="4.2.2.29" evidence="7"/>
<dbReference type="Gene3D" id="3.30.1490.480">
    <property type="entry name" value="Endolytic murein transglycosylase"/>
    <property type="match status" value="1"/>
</dbReference>
<keyword evidence="1 7" id="KW-1003">Cell membrane</keyword>
<accession>A0A955L2Z8</accession>
<comment type="subcellular location">
    <subcellularLocation>
        <location evidence="7">Cell membrane</location>
        <topology evidence="7">Single-pass membrane protein</topology>
    </subcellularLocation>
</comment>
<dbReference type="PANTHER" id="PTHR30518">
    <property type="entry name" value="ENDOLYTIC MUREIN TRANSGLYCOSYLASE"/>
    <property type="match status" value="1"/>
</dbReference>
<comment type="similarity">
    <text evidence="7">Belongs to the transglycosylase MltG family.</text>
</comment>
<keyword evidence="5 7" id="KW-0456">Lyase</keyword>
<name>A0A955L2Z8_9BACT</name>
<organism evidence="8 9">
    <name type="scientific">Candidatus Dojkabacteria bacterium</name>
    <dbReference type="NCBI Taxonomy" id="2099670"/>
    <lineage>
        <taxon>Bacteria</taxon>
        <taxon>Candidatus Dojkabacteria</taxon>
    </lineage>
</organism>
<dbReference type="GO" id="GO:0009252">
    <property type="term" value="P:peptidoglycan biosynthetic process"/>
    <property type="evidence" value="ECO:0007669"/>
    <property type="project" value="UniProtKB-UniRule"/>
</dbReference>
<evidence type="ECO:0000256" key="5">
    <source>
        <dbReference type="ARBA" id="ARBA00023239"/>
    </source>
</evidence>
<dbReference type="EMBL" id="JAGQLG010000032">
    <property type="protein sequence ID" value="MCA9381970.1"/>
    <property type="molecule type" value="Genomic_DNA"/>
</dbReference>
<protein>
    <recommendedName>
        <fullName evidence="7">Endolytic murein transglycosylase</fullName>
        <ecNumber evidence="7">4.2.2.29</ecNumber>
    </recommendedName>
    <alternativeName>
        <fullName evidence="7">Peptidoglycan lytic transglycosylase</fullName>
    </alternativeName>
    <alternativeName>
        <fullName evidence="7">Peptidoglycan polymerization terminase</fullName>
    </alternativeName>
</protein>
<evidence type="ECO:0000256" key="6">
    <source>
        <dbReference type="ARBA" id="ARBA00023316"/>
    </source>
</evidence>
<dbReference type="GO" id="GO:0008932">
    <property type="term" value="F:lytic endotransglycosylase activity"/>
    <property type="evidence" value="ECO:0007669"/>
    <property type="project" value="UniProtKB-UniRule"/>
</dbReference>
<keyword evidence="3 7" id="KW-1133">Transmembrane helix</keyword>
<reference evidence="8" key="2">
    <citation type="journal article" date="2021" name="Microbiome">
        <title>Successional dynamics and alternative stable states in a saline activated sludge microbial community over 9 years.</title>
        <authorList>
            <person name="Wang Y."/>
            <person name="Ye J."/>
            <person name="Ju F."/>
            <person name="Liu L."/>
            <person name="Boyd J.A."/>
            <person name="Deng Y."/>
            <person name="Parks D.H."/>
            <person name="Jiang X."/>
            <person name="Yin X."/>
            <person name="Woodcroft B.J."/>
            <person name="Tyson G.W."/>
            <person name="Hugenholtz P."/>
            <person name="Polz M.F."/>
            <person name="Zhang T."/>
        </authorList>
    </citation>
    <scope>NUCLEOTIDE SEQUENCE</scope>
    <source>
        <strain evidence="8">HKST-UBA10</strain>
    </source>
</reference>
<keyword evidence="4 7" id="KW-0472">Membrane</keyword>
<comment type="function">
    <text evidence="7">Functions as a peptidoglycan terminase that cleaves nascent peptidoglycan strands endolytically to terminate their elongation.</text>
</comment>
<dbReference type="Pfam" id="PF02618">
    <property type="entry name" value="YceG"/>
    <property type="match status" value="1"/>
</dbReference>
<evidence type="ECO:0000256" key="7">
    <source>
        <dbReference type="HAMAP-Rule" id="MF_02065"/>
    </source>
</evidence>
<reference evidence="8" key="1">
    <citation type="submission" date="2020-04" db="EMBL/GenBank/DDBJ databases">
        <authorList>
            <person name="Zhang T."/>
        </authorList>
    </citation>
    <scope>NUCLEOTIDE SEQUENCE</scope>
    <source>
        <strain evidence="8">HKST-UBA10</strain>
    </source>
</reference>
<dbReference type="Proteomes" id="UP000782843">
    <property type="component" value="Unassembled WGS sequence"/>
</dbReference>
<feature type="site" description="Important for catalytic activity" evidence="7">
    <location>
        <position position="235"/>
    </location>
</feature>
<dbReference type="InterPro" id="IPR003770">
    <property type="entry name" value="MLTG-like"/>
</dbReference>
<sequence>MNKYVSVAIIVILILIVAVPGFLYLNYQQRLQSVDPYSNTKVYFKIEQGMSAKEVAQLLKEKDLISDEATFYIYGRISNKSGDIQAGDFELSKDKSIPEIYDALQKPVDTEITVTIPEGLRGDEIAETLNQAFQSKAGTENKFVKGDFIDLVYNDPAQFKKDYPFLEKALNLEGFLYPDSYKFFVDATAEDVVVKLLDTFNTKVYAVTKDLKNPYFPAHFGYYEVINLASIVEREGINKAERTEIASILLNRLNGKLDGILLLQADATLLYEKKTWILNSGDNLDKTSDSAYNTYKNPGLPPTPICNPGSESILATFAATESPYLYYQHKNGKFLEAKTLSEHYYYLNN</sequence>
<evidence type="ECO:0000256" key="1">
    <source>
        <dbReference type="ARBA" id="ARBA00022475"/>
    </source>
</evidence>
<feature type="transmembrane region" description="Helical" evidence="7">
    <location>
        <begin position="6"/>
        <end position="25"/>
    </location>
</feature>
<dbReference type="NCBIfam" id="TIGR00247">
    <property type="entry name" value="endolytic transglycosylase MltG"/>
    <property type="match status" value="1"/>
</dbReference>
<comment type="caution">
    <text evidence="8">The sequence shown here is derived from an EMBL/GenBank/DDBJ whole genome shotgun (WGS) entry which is preliminary data.</text>
</comment>
<dbReference type="HAMAP" id="MF_02065">
    <property type="entry name" value="MltG"/>
    <property type="match status" value="1"/>
</dbReference>
<evidence type="ECO:0000256" key="2">
    <source>
        <dbReference type="ARBA" id="ARBA00022692"/>
    </source>
</evidence>
<dbReference type="AlphaFoldDB" id="A0A955L2Z8"/>
<keyword evidence="2 7" id="KW-0812">Transmembrane</keyword>
<comment type="catalytic activity">
    <reaction evidence="7">
        <text>a peptidoglycan chain = a peptidoglycan chain with N-acetyl-1,6-anhydromuramyl-[peptide] at the reducing end + a peptidoglycan chain with N-acetylglucosamine at the non-reducing end.</text>
        <dbReference type="EC" id="4.2.2.29"/>
    </reaction>
</comment>
<evidence type="ECO:0000256" key="4">
    <source>
        <dbReference type="ARBA" id="ARBA00023136"/>
    </source>
</evidence>
<evidence type="ECO:0000313" key="8">
    <source>
        <dbReference type="EMBL" id="MCA9381970.1"/>
    </source>
</evidence>
<proteinExistence type="inferred from homology"/>
<keyword evidence="6 7" id="KW-0961">Cell wall biogenesis/degradation</keyword>
<evidence type="ECO:0000256" key="3">
    <source>
        <dbReference type="ARBA" id="ARBA00022989"/>
    </source>
</evidence>
<dbReference type="GO" id="GO:0071555">
    <property type="term" value="P:cell wall organization"/>
    <property type="evidence" value="ECO:0007669"/>
    <property type="project" value="UniProtKB-KW"/>
</dbReference>
<dbReference type="GO" id="GO:0005886">
    <property type="term" value="C:plasma membrane"/>
    <property type="evidence" value="ECO:0007669"/>
    <property type="project" value="UniProtKB-SubCell"/>
</dbReference>
<dbReference type="PANTHER" id="PTHR30518:SF2">
    <property type="entry name" value="ENDOLYTIC MUREIN TRANSGLYCOSYLASE"/>
    <property type="match status" value="1"/>
</dbReference>
<gene>
    <name evidence="7 8" type="primary">mltG</name>
    <name evidence="8" type="ORF">KC660_01020</name>
</gene>
<evidence type="ECO:0000313" key="9">
    <source>
        <dbReference type="Proteomes" id="UP000782843"/>
    </source>
</evidence>